<evidence type="ECO:0000313" key="3">
    <source>
        <dbReference type="Proteomes" id="UP001363010"/>
    </source>
</evidence>
<organism evidence="2 3">
    <name type="scientific">Variovorax humicola</name>
    <dbReference type="NCBI Taxonomy" id="1769758"/>
    <lineage>
        <taxon>Bacteria</taxon>
        <taxon>Pseudomonadati</taxon>
        <taxon>Pseudomonadota</taxon>
        <taxon>Betaproteobacteria</taxon>
        <taxon>Burkholderiales</taxon>
        <taxon>Comamonadaceae</taxon>
        <taxon>Variovorax</taxon>
    </lineage>
</organism>
<comment type="caution">
    <text evidence="2">The sequence shown here is derived from an EMBL/GenBank/DDBJ whole genome shotgun (WGS) entry which is preliminary data.</text>
</comment>
<dbReference type="Gene3D" id="1.20.120.1760">
    <property type="match status" value="1"/>
</dbReference>
<accession>A0ABU8W8Q7</accession>
<dbReference type="InterPro" id="IPR000462">
    <property type="entry name" value="CDP-OH_P_trans"/>
</dbReference>
<keyword evidence="1" id="KW-1133">Transmembrane helix</keyword>
<feature type="transmembrane region" description="Helical" evidence="1">
    <location>
        <begin position="115"/>
        <end position="138"/>
    </location>
</feature>
<dbReference type="Proteomes" id="UP001363010">
    <property type="component" value="Unassembled WGS sequence"/>
</dbReference>
<feature type="transmembrane region" description="Helical" evidence="1">
    <location>
        <begin position="150"/>
        <end position="167"/>
    </location>
</feature>
<keyword evidence="3" id="KW-1185">Reference proteome</keyword>
<dbReference type="InterPro" id="IPR043130">
    <property type="entry name" value="CDP-OH_PTrfase_TM_dom"/>
</dbReference>
<reference evidence="2 3" key="1">
    <citation type="submission" date="2024-03" db="EMBL/GenBank/DDBJ databases">
        <title>Novel species of the genus Variovorax.</title>
        <authorList>
            <person name="Liu Q."/>
            <person name="Xin Y.-H."/>
        </authorList>
    </citation>
    <scope>NUCLEOTIDE SEQUENCE [LARGE SCALE GENOMIC DNA]</scope>
    <source>
        <strain evidence="2 3">KACC 18501</strain>
    </source>
</reference>
<keyword evidence="2" id="KW-0808">Transferase</keyword>
<evidence type="ECO:0000313" key="2">
    <source>
        <dbReference type="EMBL" id="MEJ8826365.1"/>
    </source>
</evidence>
<keyword evidence="1" id="KW-0472">Membrane</keyword>
<proteinExistence type="predicted"/>
<dbReference type="EC" id="2.7.8.-" evidence="2"/>
<feature type="transmembrane region" description="Helical" evidence="1">
    <location>
        <begin position="173"/>
        <end position="189"/>
    </location>
</feature>
<protein>
    <submittedName>
        <fullName evidence="2">CDP-alcohol phosphatidyltransferase family protein</fullName>
        <ecNumber evidence="2">2.7.8.-</ecNumber>
    </submittedName>
</protein>
<name>A0ABU8W8Q7_9BURK</name>
<dbReference type="RefSeq" id="WP_340367401.1">
    <property type="nucleotide sequence ID" value="NZ_JBBKZV010000033.1"/>
</dbReference>
<dbReference type="GO" id="GO:0016740">
    <property type="term" value="F:transferase activity"/>
    <property type="evidence" value="ECO:0007669"/>
    <property type="project" value="UniProtKB-KW"/>
</dbReference>
<sequence length="206" mass="22167">MSIYQLKPRFQALLRPLVVRLHASGATANQVTLIACAISLALGLWLFFAQPAAAAFALVPAWMLIRMAFNAIDGMLAREHLQQSRLGAFLNELTDVLSDAALYLPFALVAPFSPFWVGTVIVLAGLSEFAGALGPTVGASRRYDGPMGKSDRAFVFGALGLYVALGWPRPQPVSWLIPLLAAGVAWTIVNRVRRALAEAQAPQENP</sequence>
<keyword evidence="1" id="KW-0812">Transmembrane</keyword>
<evidence type="ECO:0000256" key="1">
    <source>
        <dbReference type="SAM" id="Phobius"/>
    </source>
</evidence>
<gene>
    <name evidence="2" type="ORF">WKW80_30810</name>
</gene>
<dbReference type="EMBL" id="JBBKZV010000033">
    <property type="protein sequence ID" value="MEJ8826365.1"/>
    <property type="molecule type" value="Genomic_DNA"/>
</dbReference>
<feature type="transmembrane region" description="Helical" evidence="1">
    <location>
        <begin position="54"/>
        <end position="76"/>
    </location>
</feature>
<dbReference type="Pfam" id="PF01066">
    <property type="entry name" value="CDP-OH_P_transf"/>
    <property type="match status" value="1"/>
</dbReference>